<keyword evidence="4 7" id="KW-1133">Transmembrane helix</keyword>
<dbReference type="PROSITE" id="PS50216">
    <property type="entry name" value="DHHC"/>
    <property type="match status" value="1"/>
</dbReference>
<comment type="catalytic activity">
    <reaction evidence="7">
        <text>L-cysteinyl-[protein] + hexadecanoyl-CoA = S-hexadecanoyl-L-cysteinyl-[protein] + CoA</text>
        <dbReference type="Rhea" id="RHEA:36683"/>
        <dbReference type="Rhea" id="RHEA-COMP:10131"/>
        <dbReference type="Rhea" id="RHEA-COMP:11032"/>
        <dbReference type="ChEBI" id="CHEBI:29950"/>
        <dbReference type="ChEBI" id="CHEBI:57287"/>
        <dbReference type="ChEBI" id="CHEBI:57379"/>
        <dbReference type="ChEBI" id="CHEBI:74151"/>
        <dbReference type="EC" id="2.3.1.225"/>
    </reaction>
</comment>
<reference evidence="10" key="1">
    <citation type="submission" date="2025-08" db="UniProtKB">
        <authorList>
            <consortium name="RefSeq"/>
        </authorList>
    </citation>
    <scope>IDENTIFICATION</scope>
</reference>
<dbReference type="GeneID" id="101862296"/>
<feature type="transmembrane region" description="Helical" evidence="7">
    <location>
        <begin position="65"/>
        <end position="87"/>
    </location>
</feature>
<accession>A0ABM0K0V5</accession>
<organism evidence="9 10">
    <name type="scientific">Aplysia californica</name>
    <name type="common">California sea hare</name>
    <dbReference type="NCBI Taxonomy" id="6500"/>
    <lineage>
        <taxon>Eukaryota</taxon>
        <taxon>Metazoa</taxon>
        <taxon>Spiralia</taxon>
        <taxon>Lophotrochozoa</taxon>
        <taxon>Mollusca</taxon>
        <taxon>Gastropoda</taxon>
        <taxon>Heterobranchia</taxon>
        <taxon>Euthyneura</taxon>
        <taxon>Tectipleura</taxon>
        <taxon>Aplysiida</taxon>
        <taxon>Aplysioidea</taxon>
        <taxon>Aplysiidae</taxon>
        <taxon>Aplysia</taxon>
    </lineage>
</organism>
<feature type="transmembrane region" description="Helical" evidence="7">
    <location>
        <begin position="99"/>
        <end position="125"/>
    </location>
</feature>
<proteinExistence type="inferred from homology"/>
<gene>
    <name evidence="10" type="primary">LOC101862296</name>
</gene>
<evidence type="ECO:0000256" key="4">
    <source>
        <dbReference type="ARBA" id="ARBA00022989"/>
    </source>
</evidence>
<dbReference type="PANTHER" id="PTHR12246">
    <property type="entry name" value="PALMITOYLTRANSFERASE ZDHHC16"/>
    <property type="match status" value="1"/>
</dbReference>
<feature type="domain" description="Palmitoyltransferase DHHC" evidence="8">
    <location>
        <begin position="140"/>
        <end position="308"/>
    </location>
</feature>
<evidence type="ECO:0000259" key="8">
    <source>
        <dbReference type="Pfam" id="PF01529"/>
    </source>
</evidence>
<dbReference type="RefSeq" id="XP_005106124.1">
    <property type="nucleotide sequence ID" value="XM_005106067.3"/>
</dbReference>
<keyword evidence="3 7" id="KW-0812">Transmembrane</keyword>
<evidence type="ECO:0000256" key="7">
    <source>
        <dbReference type="RuleBase" id="RU079119"/>
    </source>
</evidence>
<evidence type="ECO:0000256" key="3">
    <source>
        <dbReference type="ARBA" id="ARBA00022692"/>
    </source>
</evidence>
<feature type="transmembrane region" description="Helical" evidence="7">
    <location>
        <begin position="184"/>
        <end position="204"/>
    </location>
</feature>
<comment type="subcellular location">
    <subcellularLocation>
        <location evidence="1">Membrane</location>
        <topology evidence="1">Multi-pass membrane protein</topology>
    </subcellularLocation>
</comment>
<name>A0ABM0K0V5_APLCA</name>
<dbReference type="InterPro" id="IPR001594">
    <property type="entry name" value="Palmitoyltrfase_DHHC"/>
</dbReference>
<comment type="similarity">
    <text evidence="7">Belongs to the DHHC palmitoyltransferase family.</text>
</comment>
<evidence type="ECO:0000256" key="2">
    <source>
        <dbReference type="ARBA" id="ARBA00022679"/>
    </source>
</evidence>
<keyword evidence="9" id="KW-1185">Reference proteome</keyword>
<keyword evidence="2 7" id="KW-0808">Transferase</keyword>
<keyword evidence="6 7" id="KW-0012">Acyltransferase</keyword>
<keyword evidence="5 7" id="KW-0472">Membrane</keyword>
<dbReference type="InterPro" id="IPR039859">
    <property type="entry name" value="PFA4/ZDH16/20/ERF2-like"/>
</dbReference>
<comment type="domain">
    <text evidence="7">The DHHC domain is required for palmitoyltransferase activity.</text>
</comment>
<dbReference type="EC" id="2.3.1.225" evidence="7"/>
<feature type="transmembrane region" description="Helical" evidence="7">
    <location>
        <begin position="273"/>
        <end position="293"/>
    </location>
</feature>
<dbReference type="Pfam" id="PF01529">
    <property type="entry name" value="DHHC"/>
    <property type="match status" value="1"/>
</dbReference>
<protein>
    <recommendedName>
        <fullName evidence="7">Palmitoyltransferase</fullName>
        <ecNumber evidence="7">2.3.1.225</ecNumber>
    </recommendedName>
</protein>
<evidence type="ECO:0000313" key="10">
    <source>
        <dbReference type="RefSeq" id="XP_005106124.1"/>
    </source>
</evidence>
<evidence type="ECO:0000313" key="9">
    <source>
        <dbReference type="Proteomes" id="UP000694888"/>
    </source>
</evidence>
<evidence type="ECO:0000256" key="6">
    <source>
        <dbReference type="ARBA" id="ARBA00023315"/>
    </source>
</evidence>
<dbReference type="Proteomes" id="UP000694888">
    <property type="component" value="Unplaced"/>
</dbReference>
<evidence type="ECO:0000256" key="5">
    <source>
        <dbReference type="ARBA" id="ARBA00023136"/>
    </source>
</evidence>
<sequence length="383" mass="44650">MPRMVKVHWRLSECPSRLTANIRDRLESWRIIYMSLCYNQFTTWNTVLDTSMEPLFWLVDNSARVMGPIMVTMVVLLTTMVVMVFYVCILPHIYYQTDIFWSLVHLIVAHWVLMNIVFNYCMAVFTKPGHPPQSVPEVVSICKKCISPKPPRAHHCTVCNACVLKMDHHCPWLNNCVGFHNHRYFFQFVCFMWFGTVYAGIAGYDVFKQHFFGNKDLIVPAFFFPINMVYHMWNKSQDEEAVNASSETNKMADDDSESDIKATLEDQVLHNAIILQFLLCAGVAIALGLLAAYHARLISQGQTSIEQHINNKERARLKKKNMKFRNPYDFGFWKNWKLFFGLSRGRSFFRHVLFPSRHDPVGNGITWDTCTFKLDHNRLLDLL</sequence>
<evidence type="ECO:0000256" key="1">
    <source>
        <dbReference type="ARBA" id="ARBA00004141"/>
    </source>
</evidence>